<accession>A0ACC2IBS7</accession>
<reference evidence="1" key="1">
    <citation type="submission" date="2022-11" db="EMBL/GenBank/DDBJ databases">
        <title>Genome Sequence of Boeremia exigua.</title>
        <authorList>
            <person name="Buettner E."/>
        </authorList>
    </citation>
    <scope>NUCLEOTIDE SEQUENCE</scope>
    <source>
        <strain evidence="1">CU02</strain>
    </source>
</reference>
<sequence length="630" mass="71765">MTHATRCGRVDKERLSQRKRAPVACQFCRLRKTRCDGAKPICGFCQHHEAQCIWGTTSDNNEEKEKNSEQTILQRLDEIKDILRDMRAPTATKLQFDSQRPVTASPSTLEPPTSTIDTKALHVTTSDSSAAITSSFARIRCESLLAWPIFRSIVDPELLAVESFVLESGEPDLQDCSLDVGPSNPGMRARRAGIGIPEERVVSLCQKFLIHVHARNPVLSADKLLSNARRVAEHGLQWDSSSCLVLIACSLACYTTPFKSGTTNNTQNEGEDAEDIELAETFYLAAKQRFGLLRWSLIDIQCLFFASVAEKCRMNPLQAWFHIQQASSRLKAHLRRVKKPRTASDNDNTFSGINQELQRLFWSVYRAEHELLIELPFNSSGLEDFTRVDSMFPVLPKFEPASDEMLPSTTYSEERSWAFYSAEISIRRTMTDTILTLYRKGEDYWLTHSKSLIRQCQLCEQEIWAWYSHLPPSIRFDQAGQPDNELSFYLQGRFDKWRIYVSMPVLYYVLHRTESQELAPEVLKFAQDSIAVYANSIVHTDQQNRHGGTWLCCRNTFSLALLILGVVLKADASLVPPRNWNQIVLLSISTLKKWESCAPDIYMLRTTLEQLWTAVHHIVHFTAGDPIPRP</sequence>
<protein>
    <submittedName>
        <fullName evidence="1">Uncharacterized protein</fullName>
    </submittedName>
</protein>
<name>A0ACC2IBS7_9PLEO</name>
<dbReference type="EMBL" id="JAPHNI010000308">
    <property type="protein sequence ID" value="KAJ8112654.1"/>
    <property type="molecule type" value="Genomic_DNA"/>
</dbReference>
<proteinExistence type="predicted"/>
<comment type="caution">
    <text evidence="1">The sequence shown here is derived from an EMBL/GenBank/DDBJ whole genome shotgun (WGS) entry which is preliminary data.</text>
</comment>
<keyword evidence="2" id="KW-1185">Reference proteome</keyword>
<evidence type="ECO:0000313" key="2">
    <source>
        <dbReference type="Proteomes" id="UP001153331"/>
    </source>
</evidence>
<gene>
    <name evidence="1" type="ORF">OPT61_g5025</name>
</gene>
<evidence type="ECO:0000313" key="1">
    <source>
        <dbReference type="EMBL" id="KAJ8112654.1"/>
    </source>
</evidence>
<organism evidence="1 2">
    <name type="scientific">Boeremia exigua</name>
    <dbReference type="NCBI Taxonomy" id="749465"/>
    <lineage>
        <taxon>Eukaryota</taxon>
        <taxon>Fungi</taxon>
        <taxon>Dikarya</taxon>
        <taxon>Ascomycota</taxon>
        <taxon>Pezizomycotina</taxon>
        <taxon>Dothideomycetes</taxon>
        <taxon>Pleosporomycetidae</taxon>
        <taxon>Pleosporales</taxon>
        <taxon>Pleosporineae</taxon>
        <taxon>Didymellaceae</taxon>
        <taxon>Boeremia</taxon>
    </lineage>
</organism>
<dbReference type="Proteomes" id="UP001153331">
    <property type="component" value="Unassembled WGS sequence"/>
</dbReference>